<dbReference type="AlphaFoldDB" id="A0A8E2AQI9"/>
<keyword evidence="2" id="KW-1185">Reference proteome</keyword>
<gene>
    <name evidence="1" type="ORF">OBBRIDRAFT_152996</name>
</gene>
<sequence>MGRLSASRMSRRMARDLLLFTNLGRCEPATRAGMLGLRAVLPRGSKMSWNSKSSSASQCWRLQASQLLPLLAVKCRRARYKPLITSRDRYFILR</sequence>
<evidence type="ECO:0000313" key="2">
    <source>
        <dbReference type="Proteomes" id="UP000250043"/>
    </source>
</evidence>
<name>A0A8E2AQI9_9APHY</name>
<organism evidence="1 2">
    <name type="scientific">Obba rivulosa</name>
    <dbReference type="NCBI Taxonomy" id="1052685"/>
    <lineage>
        <taxon>Eukaryota</taxon>
        <taxon>Fungi</taxon>
        <taxon>Dikarya</taxon>
        <taxon>Basidiomycota</taxon>
        <taxon>Agaricomycotina</taxon>
        <taxon>Agaricomycetes</taxon>
        <taxon>Polyporales</taxon>
        <taxon>Gelatoporiaceae</taxon>
        <taxon>Obba</taxon>
    </lineage>
</organism>
<protein>
    <submittedName>
        <fullName evidence="1">Uncharacterized protein</fullName>
    </submittedName>
</protein>
<dbReference type="EMBL" id="KV722482">
    <property type="protein sequence ID" value="OCH87529.1"/>
    <property type="molecule type" value="Genomic_DNA"/>
</dbReference>
<evidence type="ECO:0000313" key="1">
    <source>
        <dbReference type="EMBL" id="OCH87529.1"/>
    </source>
</evidence>
<reference evidence="1 2" key="1">
    <citation type="submission" date="2016-07" db="EMBL/GenBank/DDBJ databases">
        <title>Draft genome of the white-rot fungus Obba rivulosa 3A-2.</title>
        <authorList>
            <consortium name="DOE Joint Genome Institute"/>
            <person name="Miettinen O."/>
            <person name="Riley R."/>
            <person name="Acob R."/>
            <person name="Barry K."/>
            <person name="Cullen D."/>
            <person name="De Vries R."/>
            <person name="Hainaut M."/>
            <person name="Hatakka A."/>
            <person name="Henrissat B."/>
            <person name="Hilden K."/>
            <person name="Kuo R."/>
            <person name="Labutti K."/>
            <person name="Lipzen A."/>
            <person name="Makela M.R."/>
            <person name="Sandor L."/>
            <person name="Spatafora J.W."/>
            <person name="Grigoriev I.V."/>
            <person name="Hibbett D.S."/>
        </authorList>
    </citation>
    <scope>NUCLEOTIDE SEQUENCE [LARGE SCALE GENOMIC DNA]</scope>
    <source>
        <strain evidence="1 2">3A-2</strain>
    </source>
</reference>
<proteinExistence type="predicted"/>
<dbReference type="Proteomes" id="UP000250043">
    <property type="component" value="Unassembled WGS sequence"/>
</dbReference>
<accession>A0A8E2AQI9</accession>